<reference evidence="1" key="1">
    <citation type="submission" date="2009-07" db="EMBL/GenBank/DDBJ databases">
        <authorList>
            <person name="Weinstock G."/>
            <person name="Sodergren E."/>
            <person name="Clifton S."/>
            <person name="Fulton L."/>
            <person name="Fulton B."/>
            <person name="Courtney L."/>
            <person name="Fronick C."/>
            <person name="Harrison M."/>
            <person name="Strong C."/>
            <person name="Farmer C."/>
            <person name="Delahaunty K."/>
            <person name="Markovic C."/>
            <person name="Hall O."/>
            <person name="Minx P."/>
            <person name="Tomlinson C."/>
            <person name="Mitreva M."/>
            <person name="Nelson J."/>
            <person name="Hou S."/>
            <person name="Wollam A."/>
            <person name="Pepin K.H."/>
            <person name="Johnson M."/>
            <person name="Bhonagiri V."/>
            <person name="Nash W.E."/>
            <person name="Warren W."/>
            <person name="Chinwalla A."/>
            <person name="Mardis E.R."/>
            <person name="Wilson R.K."/>
        </authorList>
    </citation>
    <scope>NUCLEOTIDE SEQUENCE [LARGE SCALE GENOMIC DNA]</scope>
    <source>
        <strain evidence="1">DSM 14469</strain>
    </source>
</reference>
<dbReference type="Proteomes" id="UP000005561">
    <property type="component" value="Unassembled WGS sequence"/>
</dbReference>
<evidence type="ECO:0000313" key="2">
    <source>
        <dbReference type="Proteomes" id="UP000005561"/>
    </source>
</evidence>
<sequence length="50" mass="5721">MSRRTGISSALRDIFVVVTCTYPFGNGSCLRAPEMVYYRQTKKKMDANEK</sequence>
<dbReference type="EMBL" id="ACCL02000017">
    <property type="protein sequence ID" value="EET59596.1"/>
    <property type="molecule type" value="Genomic_DNA"/>
</dbReference>
<accession>C6LIL4</accession>
<dbReference type="AlphaFoldDB" id="C6LIL4"/>
<protein>
    <submittedName>
        <fullName evidence="1">Uncharacterized protein</fullName>
    </submittedName>
</protein>
<proteinExistence type="predicted"/>
<comment type="caution">
    <text evidence="1">The sequence shown here is derived from an EMBL/GenBank/DDBJ whole genome shotgun (WGS) entry which is preliminary data.</text>
</comment>
<gene>
    <name evidence="1" type="ORF">BRYFOR_08454</name>
</gene>
<keyword evidence="2" id="KW-1185">Reference proteome</keyword>
<evidence type="ECO:0000313" key="1">
    <source>
        <dbReference type="EMBL" id="EET59596.1"/>
    </source>
</evidence>
<organism evidence="1 2">
    <name type="scientific">Marvinbryantia formatexigens DSM 14469</name>
    <dbReference type="NCBI Taxonomy" id="478749"/>
    <lineage>
        <taxon>Bacteria</taxon>
        <taxon>Bacillati</taxon>
        <taxon>Bacillota</taxon>
        <taxon>Clostridia</taxon>
        <taxon>Lachnospirales</taxon>
        <taxon>Lachnospiraceae</taxon>
        <taxon>Marvinbryantia</taxon>
    </lineage>
</organism>
<name>C6LIL4_9FIRM</name>